<organism evidence="1 2">
    <name type="scientific">Pararge aegeria aegeria</name>
    <dbReference type="NCBI Taxonomy" id="348720"/>
    <lineage>
        <taxon>Eukaryota</taxon>
        <taxon>Metazoa</taxon>
        <taxon>Ecdysozoa</taxon>
        <taxon>Arthropoda</taxon>
        <taxon>Hexapoda</taxon>
        <taxon>Insecta</taxon>
        <taxon>Pterygota</taxon>
        <taxon>Neoptera</taxon>
        <taxon>Endopterygota</taxon>
        <taxon>Lepidoptera</taxon>
        <taxon>Glossata</taxon>
        <taxon>Ditrysia</taxon>
        <taxon>Papilionoidea</taxon>
        <taxon>Nymphalidae</taxon>
        <taxon>Satyrinae</taxon>
        <taxon>Satyrini</taxon>
        <taxon>Parargina</taxon>
        <taxon>Pararge</taxon>
    </lineage>
</organism>
<dbReference type="AlphaFoldDB" id="A0A8S4QWP9"/>
<evidence type="ECO:0000313" key="1">
    <source>
        <dbReference type="EMBL" id="CAH2219311.1"/>
    </source>
</evidence>
<sequence length="114" mass="12904">MHFVRSKDFNATQNQGPVLQLTTLSSSCRGIEISRSQDLKQELGYLLQKTPIKILDLTRDAGVPRCWYIHSVSGVLDYMVGRHTIIQRELDANGTRPCNLELLGNYGEQWMPIG</sequence>
<dbReference type="Proteomes" id="UP000838756">
    <property type="component" value="Unassembled WGS sequence"/>
</dbReference>
<dbReference type="PROSITE" id="PS51257">
    <property type="entry name" value="PROKAR_LIPOPROTEIN"/>
    <property type="match status" value="1"/>
</dbReference>
<protein>
    <submittedName>
        <fullName evidence="1">Jg24195 protein</fullName>
    </submittedName>
</protein>
<accession>A0A8S4QWP9</accession>
<proteinExistence type="predicted"/>
<evidence type="ECO:0000313" key="2">
    <source>
        <dbReference type="Proteomes" id="UP000838756"/>
    </source>
</evidence>
<reference evidence="1" key="1">
    <citation type="submission" date="2022-03" db="EMBL/GenBank/DDBJ databases">
        <authorList>
            <person name="Lindestad O."/>
        </authorList>
    </citation>
    <scope>NUCLEOTIDE SEQUENCE</scope>
</reference>
<comment type="caution">
    <text evidence="1">The sequence shown here is derived from an EMBL/GenBank/DDBJ whole genome shotgun (WGS) entry which is preliminary data.</text>
</comment>
<name>A0A8S4QWP9_9NEOP</name>
<dbReference type="EMBL" id="CAKXAJ010019896">
    <property type="protein sequence ID" value="CAH2219311.1"/>
    <property type="molecule type" value="Genomic_DNA"/>
</dbReference>
<gene>
    <name evidence="1" type="primary">jg24195</name>
    <name evidence="1" type="ORF">PAEG_LOCUS6476</name>
</gene>
<keyword evidence="2" id="KW-1185">Reference proteome</keyword>